<gene>
    <name evidence="5" type="primary">LOC114328825</name>
</gene>
<dbReference type="AlphaFoldDB" id="A0A6P7FC88"/>
<keyword evidence="2" id="KW-0472">Membrane</keyword>
<feature type="transmembrane region" description="Helical" evidence="2">
    <location>
        <begin position="35"/>
        <end position="56"/>
    </location>
</feature>
<evidence type="ECO:0000313" key="5">
    <source>
        <dbReference type="RefSeq" id="XP_028133569.1"/>
    </source>
</evidence>
<evidence type="ECO:0000256" key="1">
    <source>
        <dbReference type="SAM" id="MobiDB-lite"/>
    </source>
</evidence>
<protein>
    <submittedName>
        <fullName evidence="5">Uncharacterized protein LOC114328825 isoform X1</fullName>
    </submittedName>
</protein>
<sequence length="134" mass="14738">MGDNNNGSNGYPFYPTYLTIPPINTDDDPIDIGKILIPTFVLIGLVVATQVFFIFLNTHIVKAFRKEVIRRGRLISVLPIISTIGATMPVHVNVQQTVNVPNAPQQNTYPPNAYTAPDGSRMFDDKVAPPAYVP</sequence>
<dbReference type="RefSeq" id="XP_028133569.1">
    <property type="nucleotide sequence ID" value="XM_028277768.1"/>
</dbReference>
<dbReference type="OrthoDB" id="6780143at2759"/>
<accession>A0A6P7FC88</accession>
<feature type="region of interest" description="Disordered" evidence="1">
    <location>
        <begin position="102"/>
        <end position="121"/>
    </location>
</feature>
<evidence type="ECO:0000313" key="4">
    <source>
        <dbReference type="Proteomes" id="UP001652700"/>
    </source>
</evidence>
<name>A0A6P7FC88_DIAVI</name>
<proteinExistence type="predicted"/>
<keyword evidence="2" id="KW-0812">Transmembrane</keyword>
<dbReference type="PROSITE" id="PS00387">
    <property type="entry name" value="PPASE"/>
    <property type="match status" value="1"/>
</dbReference>
<dbReference type="InParanoid" id="A0A6P7FC88"/>
<reference evidence="3" key="2">
    <citation type="submission" date="2025-05" db="UniProtKB">
        <authorList>
            <consortium name="EnsemblMetazoa"/>
        </authorList>
    </citation>
    <scope>IDENTIFICATION</scope>
</reference>
<dbReference type="KEGG" id="dvv:114328825"/>
<dbReference type="EnsemblMetazoa" id="XM_028277768.2">
    <property type="protein sequence ID" value="XP_028133569.1"/>
    <property type="gene ID" value="LOC114328825"/>
</dbReference>
<evidence type="ECO:0000313" key="3">
    <source>
        <dbReference type="EnsemblMetazoa" id="XP_028133569.1"/>
    </source>
</evidence>
<reference evidence="5" key="1">
    <citation type="submission" date="2025-04" db="UniProtKB">
        <authorList>
            <consortium name="RefSeq"/>
        </authorList>
    </citation>
    <scope>IDENTIFICATION</scope>
    <source>
        <tissue evidence="5">Whole insect</tissue>
    </source>
</reference>
<dbReference type="Proteomes" id="UP001652700">
    <property type="component" value="Unplaced"/>
</dbReference>
<evidence type="ECO:0000256" key="2">
    <source>
        <dbReference type="SAM" id="Phobius"/>
    </source>
</evidence>
<organism evidence="5">
    <name type="scientific">Diabrotica virgifera virgifera</name>
    <name type="common">western corn rootworm</name>
    <dbReference type="NCBI Taxonomy" id="50390"/>
    <lineage>
        <taxon>Eukaryota</taxon>
        <taxon>Metazoa</taxon>
        <taxon>Ecdysozoa</taxon>
        <taxon>Arthropoda</taxon>
        <taxon>Hexapoda</taxon>
        <taxon>Insecta</taxon>
        <taxon>Pterygota</taxon>
        <taxon>Neoptera</taxon>
        <taxon>Endopterygota</taxon>
        <taxon>Coleoptera</taxon>
        <taxon>Polyphaga</taxon>
        <taxon>Cucujiformia</taxon>
        <taxon>Chrysomeloidea</taxon>
        <taxon>Chrysomelidae</taxon>
        <taxon>Galerucinae</taxon>
        <taxon>Diabroticina</taxon>
        <taxon>Diabroticites</taxon>
        <taxon>Diabrotica</taxon>
    </lineage>
</organism>
<dbReference type="GeneID" id="114328825"/>
<keyword evidence="2" id="KW-1133">Transmembrane helix</keyword>
<keyword evidence="4" id="KW-1185">Reference proteome</keyword>